<organism evidence="3 4">
    <name type="scientific">Penicillium cf. viridicatum</name>
    <dbReference type="NCBI Taxonomy" id="2972119"/>
    <lineage>
        <taxon>Eukaryota</taxon>
        <taxon>Fungi</taxon>
        <taxon>Dikarya</taxon>
        <taxon>Ascomycota</taxon>
        <taxon>Pezizomycotina</taxon>
        <taxon>Eurotiomycetes</taxon>
        <taxon>Eurotiomycetidae</taxon>
        <taxon>Eurotiales</taxon>
        <taxon>Aspergillaceae</taxon>
        <taxon>Penicillium</taxon>
    </lineage>
</organism>
<feature type="domain" description="HNH nuclease" evidence="2">
    <location>
        <begin position="172"/>
        <end position="267"/>
    </location>
</feature>
<feature type="compositionally biased region" description="Low complexity" evidence="1">
    <location>
        <begin position="16"/>
        <end position="29"/>
    </location>
</feature>
<name>A0A9W9MGX8_9EURO</name>
<accession>A0A9W9MGX8</accession>
<reference evidence="3" key="2">
    <citation type="journal article" date="2023" name="IMA Fungus">
        <title>Comparative genomic study of the Penicillium genus elucidates a diverse pangenome and 15 lateral gene transfer events.</title>
        <authorList>
            <person name="Petersen C."/>
            <person name="Sorensen T."/>
            <person name="Nielsen M.R."/>
            <person name="Sondergaard T.E."/>
            <person name="Sorensen J.L."/>
            <person name="Fitzpatrick D.A."/>
            <person name="Frisvad J.C."/>
            <person name="Nielsen K.L."/>
        </authorList>
    </citation>
    <scope>NUCLEOTIDE SEQUENCE</scope>
    <source>
        <strain evidence="3">IBT 20477</strain>
    </source>
</reference>
<evidence type="ECO:0000256" key="1">
    <source>
        <dbReference type="SAM" id="MobiDB-lite"/>
    </source>
</evidence>
<dbReference type="InterPro" id="IPR003615">
    <property type="entry name" value="HNH_nuc"/>
</dbReference>
<dbReference type="AlphaFoldDB" id="A0A9W9MGX8"/>
<gene>
    <name evidence="3" type="ORF">N7449_005875</name>
</gene>
<evidence type="ECO:0000259" key="2">
    <source>
        <dbReference type="Pfam" id="PF13391"/>
    </source>
</evidence>
<dbReference type="EMBL" id="JAPQKQ010000004">
    <property type="protein sequence ID" value="KAJ5201072.1"/>
    <property type="molecule type" value="Genomic_DNA"/>
</dbReference>
<comment type="caution">
    <text evidence="3">The sequence shown here is derived from an EMBL/GenBank/DDBJ whole genome shotgun (WGS) entry which is preliminary data.</text>
</comment>
<feature type="region of interest" description="Disordered" evidence="1">
    <location>
        <begin position="1"/>
        <end position="50"/>
    </location>
</feature>
<reference evidence="3" key="1">
    <citation type="submission" date="2022-11" db="EMBL/GenBank/DDBJ databases">
        <authorList>
            <person name="Petersen C."/>
        </authorList>
    </citation>
    <scope>NUCLEOTIDE SEQUENCE</scope>
    <source>
        <strain evidence="3">IBT 20477</strain>
    </source>
</reference>
<keyword evidence="4" id="KW-1185">Reference proteome</keyword>
<dbReference type="Proteomes" id="UP001150942">
    <property type="component" value="Unassembled WGS sequence"/>
</dbReference>
<protein>
    <recommendedName>
        <fullName evidence="2">HNH nuclease domain-containing protein</fullName>
    </recommendedName>
</protein>
<dbReference type="OrthoDB" id="2104739at2759"/>
<dbReference type="Pfam" id="PF13391">
    <property type="entry name" value="HNH_2"/>
    <property type="match status" value="1"/>
</dbReference>
<evidence type="ECO:0000313" key="4">
    <source>
        <dbReference type="Proteomes" id="UP001150942"/>
    </source>
</evidence>
<evidence type="ECO:0000313" key="3">
    <source>
        <dbReference type="EMBL" id="KAJ5201072.1"/>
    </source>
</evidence>
<sequence>MHKRKRGSSPPPPPRSSTRPRQPRRISPPQGTFCSEPSFAHTEAEKTEDGWNDLKARARERLSQYKVTNESEKLQDCFEGLLDWLPLRGRDSIAHDILDAESDQMLLATYQNIRTCLLQPIKASGGKTPAPIDSPHQKRRENAQAVYEVIEEPQVQDSGFRKGCLERDRDRCVVTKAISFDKAEETGSAEDVLQGDLEAAHIIPWSFASYDPMKGASVISSMWETLYRCFPEIRIVMRSSRINEIENGITLHHSIHRAFGRFRCAFEPIDNAPHTYNFVTFKRFPTEMKPFLSHQVTFVDASQPESESRLPHPVLLDCHYRLAKFFHASGMGEIIDKTLDRLKELKTGSVLARDGTTDLGSLLRYAAWESVTV</sequence>
<proteinExistence type="predicted"/>